<evidence type="ECO:0000313" key="1">
    <source>
        <dbReference type="EMBL" id="KAF2471345.1"/>
    </source>
</evidence>
<evidence type="ECO:0000313" key="2">
    <source>
        <dbReference type="Proteomes" id="UP000799755"/>
    </source>
</evidence>
<accession>A0ACB6QWT9</accession>
<sequence length="193" mass="21663">MSSSLWSIRRRSTPLAASGFKDRKVAQATAFGRDKSNGKYTRVLEARNWTLAGLKARKWALRAGTQKWFLQGAQGQTQALLRAAQTCSSLLRLGAGLHRHSSVSLTHGSGFNTGCSGLKTEMDFGEVKIRVWWLSSRLPKSYPRQLWFPTGSIIPMQLFFADSLDQDDGPCRFQRYDRTTSVFVVPIHIVQNL</sequence>
<protein>
    <submittedName>
        <fullName evidence="1">Uncharacterized protein</fullName>
    </submittedName>
</protein>
<name>A0ACB6QWT9_9PLEO</name>
<reference evidence="1" key="1">
    <citation type="journal article" date="2020" name="Stud. Mycol.">
        <title>101 Dothideomycetes genomes: a test case for predicting lifestyles and emergence of pathogens.</title>
        <authorList>
            <person name="Haridas S."/>
            <person name="Albert R."/>
            <person name="Binder M."/>
            <person name="Bloem J."/>
            <person name="Labutti K."/>
            <person name="Salamov A."/>
            <person name="Andreopoulos B."/>
            <person name="Baker S."/>
            <person name="Barry K."/>
            <person name="Bills G."/>
            <person name="Bluhm B."/>
            <person name="Cannon C."/>
            <person name="Castanera R."/>
            <person name="Culley D."/>
            <person name="Daum C."/>
            <person name="Ezra D."/>
            <person name="Gonzalez J."/>
            <person name="Henrissat B."/>
            <person name="Kuo A."/>
            <person name="Liang C."/>
            <person name="Lipzen A."/>
            <person name="Lutzoni F."/>
            <person name="Magnuson J."/>
            <person name="Mondo S."/>
            <person name="Nolan M."/>
            <person name="Ohm R."/>
            <person name="Pangilinan J."/>
            <person name="Park H.-J."/>
            <person name="Ramirez L."/>
            <person name="Alfaro M."/>
            <person name="Sun H."/>
            <person name="Tritt A."/>
            <person name="Yoshinaga Y."/>
            <person name="Zwiers L.-H."/>
            <person name="Turgeon B."/>
            <person name="Goodwin S."/>
            <person name="Spatafora J."/>
            <person name="Crous P."/>
            <person name="Grigoriev I."/>
        </authorList>
    </citation>
    <scope>NUCLEOTIDE SEQUENCE</scope>
    <source>
        <strain evidence="1">ATCC 200398</strain>
    </source>
</reference>
<dbReference type="Proteomes" id="UP000799755">
    <property type="component" value="Unassembled WGS sequence"/>
</dbReference>
<proteinExistence type="predicted"/>
<keyword evidence="2" id="KW-1185">Reference proteome</keyword>
<gene>
    <name evidence="1" type="ORF">BDR25DRAFT_354587</name>
</gene>
<dbReference type="EMBL" id="MU003505">
    <property type="protein sequence ID" value="KAF2471345.1"/>
    <property type="molecule type" value="Genomic_DNA"/>
</dbReference>
<organism evidence="1 2">
    <name type="scientific">Lindgomyces ingoldianus</name>
    <dbReference type="NCBI Taxonomy" id="673940"/>
    <lineage>
        <taxon>Eukaryota</taxon>
        <taxon>Fungi</taxon>
        <taxon>Dikarya</taxon>
        <taxon>Ascomycota</taxon>
        <taxon>Pezizomycotina</taxon>
        <taxon>Dothideomycetes</taxon>
        <taxon>Pleosporomycetidae</taxon>
        <taxon>Pleosporales</taxon>
        <taxon>Lindgomycetaceae</taxon>
        <taxon>Lindgomyces</taxon>
    </lineage>
</organism>
<comment type="caution">
    <text evidence="1">The sequence shown here is derived from an EMBL/GenBank/DDBJ whole genome shotgun (WGS) entry which is preliminary data.</text>
</comment>